<name>X8DZU9_MYCXE</name>
<feature type="chain" id="PRO_5004984309" evidence="2">
    <location>
        <begin position="27"/>
        <end position="110"/>
    </location>
</feature>
<reference evidence="3" key="1">
    <citation type="submission" date="2014-01" db="EMBL/GenBank/DDBJ databases">
        <authorList>
            <person name="Brown-Elliot B."/>
            <person name="Wallace R."/>
            <person name="Lenaerts A."/>
            <person name="Ordway D."/>
            <person name="DeGroote M.A."/>
            <person name="Parker T."/>
            <person name="Sizemore C."/>
            <person name="Tallon L.J."/>
            <person name="Sadzewicz L.K."/>
            <person name="Sengamalay N."/>
            <person name="Fraser C.M."/>
            <person name="Hine E."/>
            <person name="Shefchek K.A."/>
            <person name="Das S.P."/>
            <person name="Tettelin H."/>
        </authorList>
    </citation>
    <scope>NUCLEOTIDE SEQUENCE [LARGE SCALE GENOMIC DNA]</scope>
    <source>
        <strain evidence="3">4042</strain>
    </source>
</reference>
<evidence type="ECO:0000256" key="1">
    <source>
        <dbReference type="SAM" id="MobiDB-lite"/>
    </source>
</evidence>
<proteinExistence type="predicted"/>
<feature type="signal peptide" evidence="2">
    <location>
        <begin position="1"/>
        <end position="26"/>
    </location>
</feature>
<evidence type="ECO:0000256" key="2">
    <source>
        <dbReference type="SAM" id="SignalP"/>
    </source>
</evidence>
<gene>
    <name evidence="3" type="ORF">I553_9364</name>
</gene>
<evidence type="ECO:0000313" key="3">
    <source>
        <dbReference type="EMBL" id="EUA73208.1"/>
    </source>
</evidence>
<organism evidence="3">
    <name type="scientific">Mycobacterium xenopi 4042</name>
    <dbReference type="NCBI Taxonomy" id="1299334"/>
    <lineage>
        <taxon>Bacteria</taxon>
        <taxon>Bacillati</taxon>
        <taxon>Actinomycetota</taxon>
        <taxon>Actinomycetes</taxon>
        <taxon>Mycobacteriales</taxon>
        <taxon>Mycobacteriaceae</taxon>
        <taxon>Mycobacterium</taxon>
    </lineage>
</organism>
<comment type="caution">
    <text evidence="3">The sequence shown here is derived from an EMBL/GenBank/DDBJ whole genome shotgun (WGS) entry which is preliminary data.</text>
</comment>
<keyword evidence="2" id="KW-0732">Signal</keyword>
<dbReference type="EMBL" id="JAOB01000011">
    <property type="protein sequence ID" value="EUA73208.1"/>
    <property type="molecule type" value="Genomic_DNA"/>
</dbReference>
<feature type="compositionally biased region" description="Basic residues" evidence="1">
    <location>
        <begin position="66"/>
        <end position="79"/>
    </location>
</feature>
<dbReference type="AlphaFoldDB" id="X8DZU9"/>
<dbReference type="PATRIC" id="fig|1299334.3.peg.879"/>
<protein>
    <submittedName>
        <fullName evidence="3">Uncharacterized protein</fullName>
    </submittedName>
</protein>
<accession>X8DZU9</accession>
<feature type="region of interest" description="Disordered" evidence="1">
    <location>
        <begin position="57"/>
        <end position="110"/>
    </location>
</feature>
<sequence>MLRATAVVVASLAALLTGGLLGTANADTGQPAPAPNIGEQLANSAANAPQVLQNLTTALTGTQPTPRRRHRWPAQRSRFRSPDLRPFPARPPSPRPQRRRFLGQRPLSRG</sequence>